<gene>
    <name evidence="1" type="ORF">FEZ08_03585</name>
</gene>
<organism evidence="1 2">
    <name type="scientific">Culicoidibacter larvae</name>
    <dbReference type="NCBI Taxonomy" id="2579976"/>
    <lineage>
        <taxon>Bacteria</taxon>
        <taxon>Bacillati</taxon>
        <taxon>Bacillota</taxon>
        <taxon>Culicoidibacteria</taxon>
        <taxon>Culicoidibacterales</taxon>
        <taxon>Culicoidibacteraceae</taxon>
        <taxon>Culicoidibacter</taxon>
    </lineage>
</organism>
<evidence type="ECO:0000313" key="1">
    <source>
        <dbReference type="EMBL" id="TLG76709.1"/>
    </source>
</evidence>
<protein>
    <submittedName>
        <fullName evidence="1">Uncharacterized protein</fullName>
    </submittedName>
</protein>
<proteinExistence type="predicted"/>
<accession>A0A5R8QF97</accession>
<dbReference type="InParanoid" id="A0A5R8QF97"/>
<dbReference type="Proteomes" id="UP000306912">
    <property type="component" value="Unassembled WGS sequence"/>
</dbReference>
<keyword evidence="2" id="KW-1185">Reference proteome</keyword>
<reference evidence="1 2" key="1">
    <citation type="submission" date="2019-05" db="EMBL/GenBank/DDBJ databases">
        <title>Culicoidintestinum kansasii gen. nov., sp. nov. from the gastrointestinal tract of the biting midge, Culicoides sonorensis.</title>
        <authorList>
            <person name="Neupane S."/>
            <person name="Ghosh A."/>
            <person name="Gunther S."/>
            <person name="Martin K."/>
            <person name="Zurek L."/>
        </authorList>
    </citation>
    <scope>NUCLEOTIDE SEQUENCE [LARGE SCALE GENOMIC DNA]</scope>
    <source>
        <strain evidence="1 2">CS-1</strain>
    </source>
</reference>
<evidence type="ECO:0000313" key="2">
    <source>
        <dbReference type="Proteomes" id="UP000306912"/>
    </source>
</evidence>
<dbReference type="OrthoDB" id="6505153at2"/>
<comment type="caution">
    <text evidence="1">The sequence shown here is derived from an EMBL/GenBank/DDBJ whole genome shotgun (WGS) entry which is preliminary data.</text>
</comment>
<dbReference type="EMBL" id="VBWP01000002">
    <property type="protein sequence ID" value="TLG76709.1"/>
    <property type="molecule type" value="Genomic_DNA"/>
</dbReference>
<name>A0A5R8QF97_9FIRM</name>
<sequence>MVVGTWKILDNPDCKLPQKLASAYTDLLGSMLGAGYTPMLYAATQLVAGTNHLIISKQTVVTKDPVEHLVYVIIYEDLDGKFSLTQINTIV</sequence>
<dbReference type="AlphaFoldDB" id="A0A5R8QF97"/>